<comment type="caution">
    <text evidence="6">The sequence shown here is derived from an EMBL/GenBank/DDBJ whole genome shotgun (WGS) entry which is preliminary data.</text>
</comment>
<dbReference type="AlphaFoldDB" id="A0A0G1KGP7"/>
<dbReference type="PANTHER" id="PTHR42763">
    <property type="entry name" value="ADP-GLUCOSE PHOSPHORYLASE"/>
    <property type="match status" value="1"/>
</dbReference>
<dbReference type="Gene3D" id="3.30.428.10">
    <property type="entry name" value="HIT-like"/>
    <property type="match status" value="2"/>
</dbReference>
<evidence type="ECO:0000259" key="5">
    <source>
        <dbReference type="PROSITE" id="PS50812"/>
    </source>
</evidence>
<dbReference type="SUPFAM" id="SSF54197">
    <property type="entry name" value="HIT-like"/>
    <property type="match status" value="2"/>
</dbReference>
<dbReference type="GO" id="GO:0006012">
    <property type="term" value="P:galactose metabolic process"/>
    <property type="evidence" value="ECO:0007669"/>
    <property type="project" value="InterPro"/>
</dbReference>
<evidence type="ECO:0000256" key="1">
    <source>
        <dbReference type="ARBA" id="ARBA00022679"/>
    </source>
</evidence>
<dbReference type="Pfam" id="PF01087">
    <property type="entry name" value="GalP_UDP_transf"/>
    <property type="match status" value="1"/>
</dbReference>
<sequence length="335" mass="39236">MLNEFRQDLVSGEWVLFATERGKNLTSKSRFEFYQPKEDCPFEETKIGEQEVVWAEPSGKDWWAAVIKNKYPAVRPGPFKPEYEYGPFKIQLAVGDHEVIVFRDHDKGFDEFSREELVKAIQVYKRRYKELSAQEYGGYSVIFHNHGREAGASIYHTHSQIISTPILPPDISRSLYGSFRYYRKYGKRVYDVLLDWESKQKKRIVYENDDFVAFSPFVSKYPYEIRIFPKESHAHFDKMPDAKDPSFADAFYVSLQKMKIALKKPSFNFFIHTAPSAENKAFREEFGVNLHDFYHWHMEIIPHLKIDAGFEIGTGIEINVVDPDESAEILRNVKI</sequence>
<dbReference type="GO" id="GO:0008108">
    <property type="term" value="F:UDP-glucose:hexose-1-phosphate uridylyltransferase activity"/>
    <property type="evidence" value="ECO:0007669"/>
    <property type="project" value="InterPro"/>
</dbReference>
<name>A0A0G1KGP7_9BACT</name>
<dbReference type="EMBL" id="LCJR01000002">
    <property type="protein sequence ID" value="KKT82693.1"/>
    <property type="molecule type" value="Genomic_DNA"/>
</dbReference>
<organism evidence="6 7">
    <name type="scientific">Candidatus Yanofskybacteria bacterium GW2011_GWA2_44_9</name>
    <dbReference type="NCBI Taxonomy" id="1619025"/>
    <lineage>
        <taxon>Bacteria</taxon>
        <taxon>Candidatus Yanofskyibacteriota</taxon>
    </lineage>
</organism>
<dbReference type="InterPro" id="IPR005849">
    <property type="entry name" value="GalP_Utransf_N"/>
</dbReference>
<feature type="domain" description="PWWP" evidence="5">
    <location>
        <begin position="49"/>
        <end position="114"/>
    </location>
</feature>
<proteinExistence type="predicted"/>
<dbReference type="Proteomes" id="UP000034032">
    <property type="component" value="Unassembled WGS sequence"/>
</dbReference>
<dbReference type="PIRSF" id="PIRSF000808">
    <property type="entry name" value="GalT"/>
    <property type="match status" value="1"/>
</dbReference>
<feature type="active site" description="Tele-UMP-histidine intermediate" evidence="4">
    <location>
        <position position="158"/>
    </location>
</feature>
<keyword evidence="2 6" id="KW-0548">Nucleotidyltransferase</keyword>
<evidence type="ECO:0000256" key="4">
    <source>
        <dbReference type="PIRSR" id="PIRSR000808-1"/>
    </source>
</evidence>
<keyword evidence="3" id="KW-0119">Carbohydrate metabolism</keyword>
<dbReference type="InterPro" id="IPR001937">
    <property type="entry name" value="GalP_UDPtransf1"/>
</dbReference>
<dbReference type="InterPro" id="IPR000313">
    <property type="entry name" value="PWWP_dom"/>
</dbReference>
<dbReference type="InterPro" id="IPR036265">
    <property type="entry name" value="HIT-like_sf"/>
</dbReference>
<gene>
    <name evidence="6" type="ORF">UW79_C0002G0010</name>
</gene>
<dbReference type="PROSITE" id="PS50812">
    <property type="entry name" value="PWWP"/>
    <property type="match status" value="1"/>
</dbReference>
<evidence type="ECO:0000313" key="6">
    <source>
        <dbReference type="EMBL" id="KKT82693.1"/>
    </source>
</evidence>
<evidence type="ECO:0000256" key="3">
    <source>
        <dbReference type="ARBA" id="ARBA00023277"/>
    </source>
</evidence>
<dbReference type="GO" id="GO:0008270">
    <property type="term" value="F:zinc ion binding"/>
    <property type="evidence" value="ECO:0007669"/>
    <property type="project" value="InterPro"/>
</dbReference>
<reference evidence="6 7" key="1">
    <citation type="journal article" date="2015" name="Nature">
        <title>rRNA introns, odd ribosomes, and small enigmatic genomes across a large radiation of phyla.</title>
        <authorList>
            <person name="Brown C.T."/>
            <person name="Hug L.A."/>
            <person name="Thomas B.C."/>
            <person name="Sharon I."/>
            <person name="Castelle C.J."/>
            <person name="Singh A."/>
            <person name="Wilkins M.J."/>
            <person name="Williams K.H."/>
            <person name="Banfield J.F."/>
        </authorList>
    </citation>
    <scope>NUCLEOTIDE SEQUENCE [LARGE SCALE GENOMIC DNA]</scope>
</reference>
<dbReference type="PANTHER" id="PTHR42763:SF2">
    <property type="entry name" value="ADP-GLUCOSE PHOSPHORYLASE"/>
    <property type="match status" value="1"/>
</dbReference>
<keyword evidence="1 6" id="KW-0808">Transferase</keyword>
<evidence type="ECO:0000313" key="7">
    <source>
        <dbReference type="Proteomes" id="UP000034032"/>
    </source>
</evidence>
<protein>
    <submittedName>
        <fullName evidence="6">Galactose-1-phosphate uridylyltransferase GalT</fullName>
    </submittedName>
</protein>
<dbReference type="InterPro" id="IPR053177">
    <property type="entry name" value="ADP-glucose_phosphorylase"/>
</dbReference>
<evidence type="ECO:0000256" key="2">
    <source>
        <dbReference type="ARBA" id="ARBA00022695"/>
    </source>
</evidence>
<accession>A0A0G1KGP7</accession>